<dbReference type="AlphaFoldDB" id="A0AA86K0B0"/>
<dbReference type="EMBL" id="OX365700">
    <property type="protein sequence ID" value="CAI4029595.1"/>
    <property type="molecule type" value="Genomic_DNA"/>
</dbReference>
<dbReference type="KEGG" id="nti:DNFV4_00013"/>
<dbReference type="PRINTS" id="PR00421">
    <property type="entry name" value="THIOREDOXIN"/>
</dbReference>
<dbReference type="InterPro" id="IPR013766">
    <property type="entry name" value="Thioredoxin_domain"/>
</dbReference>
<evidence type="ECO:0000256" key="4">
    <source>
        <dbReference type="ARBA" id="ARBA00023157"/>
    </source>
</evidence>
<feature type="site" description="Contributes to redox potential value" evidence="8">
    <location>
        <position position="35"/>
    </location>
</feature>
<name>A0AA86K0B0_9BACT</name>
<feature type="disulfide bond" description="Redox-active" evidence="9">
    <location>
        <begin position="34"/>
        <end position="37"/>
    </location>
</feature>
<sequence>MERQATKTVTGATFEQEVLRSPVPVLVDFWAVWCGPCRMVAPILDELAREWNGAVTVAKVNVDEQPDLAQRFGIQSIPTMILFDQGQIRDRFVGALPKSRIKERIGQTVNTSLTAQVSVTEVSS</sequence>
<keyword evidence="2" id="KW-0813">Transport</keyword>
<protein>
    <recommendedName>
        <fullName evidence="6 7">Thioredoxin</fullName>
    </recommendedName>
</protein>
<comment type="similarity">
    <text evidence="1 7">Belongs to the thioredoxin family.</text>
</comment>
<dbReference type="PANTHER" id="PTHR45663:SF11">
    <property type="entry name" value="GEO12009P1"/>
    <property type="match status" value="1"/>
</dbReference>
<evidence type="ECO:0000256" key="3">
    <source>
        <dbReference type="ARBA" id="ARBA00022982"/>
    </source>
</evidence>
<evidence type="ECO:0000256" key="2">
    <source>
        <dbReference type="ARBA" id="ARBA00022448"/>
    </source>
</evidence>
<accession>A0AA86K0B0</accession>
<dbReference type="GO" id="GO:0045454">
    <property type="term" value="P:cell redox homeostasis"/>
    <property type="evidence" value="ECO:0007669"/>
    <property type="project" value="TreeGrafter"/>
</dbReference>
<dbReference type="InterPro" id="IPR017937">
    <property type="entry name" value="Thioredoxin_CS"/>
</dbReference>
<dbReference type="GO" id="GO:0005829">
    <property type="term" value="C:cytosol"/>
    <property type="evidence" value="ECO:0007669"/>
    <property type="project" value="TreeGrafter"/>
</dbReference>
<dbReference type="GO" id="GO:0015035">
    <property type="term" value="F:protein-disulfide reductase activity"/>
    <property type="evidence" value="ECO:0007669"/>
    <property type="project" value="UniProtKB-UniRule"/>
</dbReference>
<dbReference type="Gene3D" id="3.40.30.10">
    <property type="entry name" value="Glutaredoxin"/>
    <property type="match status" value="1"/>
</dbReference>
<proteinExistence type="inferred from homology"/>
<dbReference type="FunFam" id="3.40.30.10:FF:000001">
    <property type="entry name" value="Thioredoxin"/>
    <property type="match status" value="1"/>
</dbReference>
<dbReference type="PIRSF" id="PIRSF000077">
    <property type="entry name" value="Thioredoxin"/>
    <property type="match status" value="1"/>
</dbReference>
<feature type="domain" description="Thioredoxin" evidence="10">
    <location>
        <begin position="6"/>
        <end position="105"/>
    </location>
</feature>
<keyword evidence="4 9" id="KW-1015">Disulfide bond</keyword>
<evidence type="ECO:0000256" key="1">
    <source>
        <dbReference type="ARBA" id="ARBA00008987"/>
    </source>
</evidence>
<keyword evidence="12" id="KW-1185">Reference proteome</keyword>
<dbReference type="SUPFAM" id="SSF52833">
    <property type="entry name" value="Thioredoxin-like"/>
    <property type="match status" value="1"/>
</dbReference>
<keyword evidence="5 9" id="KW-0676">Redox-active center</keyword>
<dbReference type="InterPro" id="IPR005746">
    <property type="entry name" value="Thioredoxin"/>
</dbReference>
<evidence type="ECO:0000256" key="8">
    <source>
        <dbReference type="PIRSR" id="PIRSR000077-1"/>
    </source>
</evidence>
<evidence type="ECO:0000256" key="5">
    <source>
        <dbReference type="ARBA" id="ARBA00023284"/>
    </source>
</evidence>
<dbReference type="InterPro" id="IPR036249">
    <property type="entry name" value="Thioredoxin-like_sf"/>
</dbReference>
<reference evidence="11" key="1">
    <citation type="submission" date="2022-10" db="EMBL/GenBank/DDBJ databases">
        <authorList>
            <person name="Koch H."/>
        </authorList>
    </citation>
    <scope>NUCLEOTIDE SEQUENCE</scope>
    <source>
        <strain evidence="11">DNF</strain>
    </source>
</reference>
<dbReference type="Proteomes" id="UP001179121">
    <property type="component" value="Chromosome"/>
</dbReference>
<evidence type="ECO:0000256" key="9">
    <source>
        <dbReference type="PIRSR" id="PIRSR000077-4"/>
    </source>
</evidence>
<evidence type="ECO:0000256" key="7">
    <source>
        <dbReference type="PIRNR" id="PIRNR000077"/>
    </source>
</evidence>
<evidence type="ECO:0000313" key="12">
    <source>
        <dbReference type="Proteomes" id="UP001179121"/>
    </source>
</evidence>
<evidence type="ECO:0000259" key="10">
    <source>
        <dbReference type="Pfam" id="PF00085"/>
    </source>
</evidence>
<feature type="site" description="Contributes to redox potential value" evidence="8">
    <location>
        <position position="36"/>
    </location>
</feature>
<evidence type="ECO:0000313" key="11">
    <source>
        <dbReference type="EMBL" id="CAI4029595.1"/>
    </source>
</evidence>
<dbReference type="PANTHER" id="PTHR45663">
    <property type="entry name" value="GEO12009P1"/>
    <property type="match status" value="1"/>
</dbReference>
<dbReference type="Pfam" id="PF00085">
    <property type="entry name" value="Thioredoxin"/>
    <property type="match status" value="1"/>
</dbReference>
<dbReference type="NCBIfam" id="TIGR01068">
    <property type="entry name" value="thioredoxin"/>
    <property type="match status" value="1"/>
</dbReference>
<feature type="active site" description="Nucleophile" evidence="8">
    <location>
        <position position="37"/>
    </location>
</feature>
<gene>
    <name evidence="11" type="ORF">DNFV4_00013</name>
</gene>
<dbReference type="CDD" id="cd02947">
    <property type="entry name" value="TRX_family"/>
    <property type="match status" value="1"/>
</dbReference>
<keyword evidence="3" id="KW-0249">Electron transport</keyword>
<organism evidence="11 12">
    <name type="scientific">Nitrospira tepida</name>
    <dbReference type="NCBI Taxonomy" id="2973512"/>
    <lineage>
        <taxon>Bacteria</taxon>
        <taxon>Pseudomonadati</taxon>
        <taxon>Nitrospirota</taxon>
        <taxon>Nitrospiria</taxon>
        <taxon>Nitrospirales</taxon>
        <taxon>Nitrospiraceae</taxon>
        <taxon>Nitrospira</taxon>
    </lineage>
</organism>
<feature type="active site" description="Nucleophile" evidence="8">
    <location>
        <position position="34"/>
    </location>
</feature>
<evidence type="ECO:0000256" key="6">
    <source>
        <dbReference type="NCBIfam" id="TIGR01068"/>
    </source>
</evidence>
<dbReference type="PROSITE" id="PS00194">
    <property type="entry name" value="THIOREDOXIN_1"/>
    <property type="match status" value="1"/>
</dbReference>
<feature type="site" description="Deprotonates C-terminal active site Cys" evidence="8">
    <location>
        <position position="28"/>
    </location>
</feature>